<name>A0A0R1KH71_9LACO</name>
<keyword evidence="1" id="KW-0812">Transmembrane</keyword>
<proteinExistence type="predicted"/>
<gene>
    <name evidence="2" type="ORF">FC78_GL001614</name>
</gene>
<dbReference type="InterPro" id="IPR006485">
    <property type="entry name" value="Phage-like_holin"/>
</dbReference>
<reference evidence="2 3" key="1">
    <citation type="journal article" date="2015" name="Genome Announc.">
        <title>Expanding the biotechnology potential of lactobacilli through comparative genomics of 213 strains and associated genera.</title>
        <authorList>
            <person name="Sun Z."/>
            <person name="Harris H.M."/>
            <person name="McCann A."/>
            <person name="Guo C."/>
            <person name="Argimon S."/>
            <person name="Zhang W."/>
            <person name="Yang X."/>
            <person name="Jeffery I.B."/>
            <person name="Cooney J.C."/>
            <person name="Kagawa T.F."/>
            <person name="Liu W."/>
            <person name="Song Y."/>
            <person name="Salvetti E."/>
            <person name="Wrobel A."/>
            <person name="Rasinkangas P."/>
            <person name="Parkhill J."/>
            <person name="Rea M.C."/>
            <person name="O'Sullivan O."/>
            <person name="Ritari J."/>
            <person name="Douillard F.P."/>
            <person name="Paul Ross R."/>
            <person name="Yang R."/>
            <person name="Briner A.E."/>
            <person name="Felis G.E."/>
            <person name="de Vos W.M."/>
            <person name="Barrangou R."/>
            <person name="Klaenhammer T.R."/>
            <person name="Caufield P.W."/>
            <person name="Cui Y."/>
            <person name="Zhang H."/>
            <person name="O'Toole P.W."/>
        </authorList>
    </citation>
    <scope>NUCLEOTIDE SEQUENCE [LARGE SCALE GENOMIC DNA]</scope>
    <source>
        <strain evidence="2 3">DSM 19674</strain>
    </source>
</reference>
<dbReference type="STRING" id="1423788.FC78_GL001614"/>
<organism evidence="2 3">
    <name type="scientific">Companilactobacillus bobalius DSM 19674</name>
    <dbReference type="NCBI Taxonomy" id="1423788"/>
    <lineage>
        <taxon>Bacteria</taxon>
        <taxon>Bacillati</taxon>
        <taxon>Bacillota</taxon>
        <taxon>Bacilli</taxon>
        <taxon>Lactobacillales</taxon>
        <taxon>Lactobacillaceae</taxon>
        <taxon>Companilactobacillus</taxon>
        <taxon>Companilactobacillus bobalius</taxon>
    </lineage>
</organism>
<dbReference type="OrthoDB" id="2322822at2"/>
<keyword evidence="3" id="KW-1185">Reference proteome</keyword>
<dbReference type="Proteomes" id="UP000051515">
    <property type="component" value="Unassembled WGS sequence"/>
</dbReference>
<dbReference type="AlphaFoldDB" id="A0A0R1KH71"/>
<evidence type="ECO:0008006" key="4">
    <source>
        <dbReference type="Google" id="ProtNLM"/>
    </source>
</evidence>
<sequence>MKNKLTIKNQNKTWWLSMASLVLVLIQQVGHLFGWEITNDEINQIMAIVNTLLVIAGSLGLIYDTSGKDGVSEKYDKNSKY</sequence>
<dbReference type="RefSeq" id="WP_056951923.1">
    <property type="nucleotide sequence ID" value="NZ_AZDY01000037.1"/>
</dbReference>
<comment type="caution">
    <text evidence="2">The sequence shown here is derived from an EMBL/GenBank/DDBJ whole genome shotgun (WGS) entry which is preliminary data.</text>
</comment>
<evidence type="ECO:0000313" key="3">
    <source>
        <dbReference type="Proteomes" id="UP000051515"/>
    </source>
</evidence>
<evidence type="ECO:0000313" key="2">
    <source>
        <dbReference type="EMBL" id="KRK82813.1"/>
    </source>
</evidence>
<dbReference type="Pfam" id="PF04531">
    <property type="entry name" value="Phage_holin_1"/>
    <property type="match status" value="1"/>
</dbReference>
<accession>A0A0R1KH71</accession>
<dbReference type="PATRIC" id="fig|1423788.3.peg.1664"/>
<feature type="transmembrane region" description="Helical" evidence="1">
    <location>
        <begin position="44"/>
        <end position="63"/>
    </location>
</feature>
<evidence type="ECO:0000256" key="1">
    <source>
        <dbReference type="SAM" id="Phobius"/>
    </source>
</evidence>
<keyword evidence="1" id="KW-1133">Transmembrane helix</keyword>
<dbReference type="EMBL" id="AZDY01000037">
    <property type="protein sequence ID" value="KRK82813.1"/>
    <property type="molecule type" value="Genomic_DNA"/>
</dbReference>
<keyword evidence="1" id="KW-0472">Membrane</keyword>
<protein>
    <recommendedName>
        <fullName evidence="4">Holin</fullName>
    </recommendedName>
</protein>